<reference evidence="3 4" key="1">
    <citation type="submission" date="2015-06" db="EMBL/GenBank/DDBJ databases">
        <title>Survival trade-offs in plant roots during colonization by closely related pathogenic and mutualistic fungi.</title>
        <authorList>
            <person name="Hacquard S."/>
            <person name="Kracher B."/>
            <person name="Hiruma K."/>
            <person name="Weinman A."/>
            <person name="Muench P."/>
            <person name="Garrido Oter R."/>
            <person name="Ver Loren van Themaat E."/>
            <person name="Dallerey J.-F."/>
            <person name="Damm U."/>
            <person name="Henrissat B."/>
            <person name="Lespinet O."/>
            <person name="Thon M."/>
            <person name="Kemen E."/>
            <person name="McHardy A.C."/>
            <person name="Schulze-Lefert P."/>
            <person name="O'Connell R.J."/>
        </authorList>
    </citation>
    <scope>NUCLEOTIDE SEQUENCE [LARGE SCALE GENOMIC DNA]</scope>
    <source>
        <strain evidence="3 4">0861</strain>
    </source>
</reference>
<evidence type="ECO:0000313" key="3">
    <source>
        <dbReference type="EMBL" id="KZL64660.1"/>
    </source>
</evidence>
<feature type="domain" description="DUF4246" evidence="2">
    <location>
        <begin position="19"/>
        <end position="77"/>
    </location>
</feature>
<dbReference type="Pfam" id="PF14033">
    <property type="entry name" value="DUF4246"/>
    <property type="match status" value="1"/>
</dbReference>
<dbReference type="Proteomes" id="UP000076552">
    <property type="component" value="Unassembled WGS sequence"/>
</dbReference>
<gene>
    <name evidence="3" type="ORF">CT0861_03158</name>
</gene>
<proteinExistence type="predicted"/>
<comment type="caution">
    <text evidence="3">The sequence shown here is derived from an EMBL/GenBank/DDBJ whole genome shotgun (WGS) entry which is preliminary data.</text>
</comment>
<feature type="domain" description="DUF4246" evidence="1">
    <location>
        <begin position="100"/>
        <end position="552"/>
    </location>
</feature>
<dbReference type="InterPro" id="IPR049207">
    <property type="entry name" value="DUF4246_N"/>
</dbReference>
<dbReference type="EMBL" id="LFIV01000260">
    <property type="protein sequence ID" value="KZL64660.1"/>
    <property type="molecule type" value="Genomic_DNA"/>
</dbReference>
<sequence>MPPPSTTGPPLNDRTKLLGFGIPVNTLPDDHFPVAYHDWQQIWPHTNRERCMVAFMEEVTLKKDWPSEVFDDMAVAKLKADILARDCEKSFKITHGDFTETMFQYCITELREKAELYQETCIVPVLDIEVRLARSDRVIQQDLQQSLQEAAKILESTNAHIQNSTPGTKDTAVNIIDPSLYALSYGRSKALPDEEINLQNCLKYIGKGHLVPKPPRSSRIAEVDIDEPPAMVYSLKSQWLPCNVQFPDGINAKITSHVNNLHPRDHADVYSLLEKVITKTMPIWNLVYSTVYESTIPCSMRIYCSEAGRTFPNGETPPWDPLGLKDDLYNGVIDDNEWQRRTDEWLHAQTIIDRPEPELKPRPEDRHDGWEDRCQVTSEAIADRRTLLGGSDGIQVIIKLSAWYLTPENPICNTENEWALDGVPNDHICATAVYIFDDHNVTDTKISFRSRFQGLCFEEDCQVEPGDTRAVEEIFGFTHRDPSIQEIGSVTMREGLLLAYPNILQHMGSSTQLKDPTKPGHRKILTLYLVDPRVKVLSTANVPPQQADWCAREFSDEAGQFNGLPKEVVDMVLDEVIGCPFSKKEAGRLKDVAARDRICASKQITKVLTSYRVDLGVFSEFGDSETESNIEETGFPSDDESD</sequence>
<dbReference type="PANTHER" id="PTHR33119">
    <property type="entry name" value="IFI3P"/>
    <property type="match status" value="1"/>
</dbReference>
<dbReference type="Pfam" id="PF21666">
    <property type="entry name" value="DUF4246_N"/>
    <property type="match status" value="1"/>
</dbReference>
<dbReference type="PANTHER" id="PTHR33119:SF1">
    <property type="entry name" value="FE2OG DIOXYGENASE DOMAIN-CONTAINING PROTEIN"/>
    <property type="match status" value="1"/>
</dbReference>
<evidence type="ECO:0000259" key="1">
    <source>
        <dbReference type="Pfam" id="PF14033"/>
    </source>
</evidence>
<evidence type="ECO:0000259" key="2">
    <source>
        <dbReference type="Pfam" id="PF21666"/>
    </source>
</evidence>
<name>A0A166MH86_9PEZI</name>
<keyword evidence="4" id="KW-1185">Reference proteome</keyword>
<dbReference type="InterPro" id="IPR025340">
    <property type="entry name" value="DUF4246"/>
</dbReference>
<evidence type="ECO:0000313" key="4">
    <source>
        <dbReference type="Proteomes" id="UP000076552"/>
    </source>
</evidence>
<protein>
    <submittedName>
        <fullName evidence="3">DUF1665 domain containing protein</fullName>
    </submittedName>
</protein>
<dbReference type="STRING" id="708197.A0A166MH86"/>
<dbReference type="AlphaFoldDB" id="A0A166MH86"/>
<organism evidence="3 4">
    <name type="scientific">Colletotrichum tofieldiae</name>
    <dbReference type="NCBI Taxonomy" id="708197"/>
    <lineage>
        <taxon>Eukaryota</taxon>
        <taxon>Fungi</taxon>
        <taxon>Dikarya</taxon>
        <taxon>Ascomycota</taxon>
        <taxon>Pezizomycotina</taxon>
        <taxon>Sordariomycetes</taxon>
        <taxon>Hypocreomycetidae</taxon>
        <taxon>Glomerellales</taxon>
        <taxon>Glomerellaceae</taxon>
        <taxon>Colletotrichum</taxon>
        <taxon>Colletotrichum spaethianum species complex</taxon>
    </lineage>
</organism>
<dbReference type="InterPro" id="IPR049192">
    <property type="entry name" value="DUF4246_C"/>
</dbReference>
<accession>A0A166MH86</accession>